<evidence type="ECO:0000256" key="1">
    <source>
        <dbReference type="SAM" id="MobiDB-lite"/>
    </source>
</evidence>
<organism evidence="2 3">
    <name type="scientific">Candidatus Phosphoribacter hodrii</name>
    <dbReference type="NCBI Taxonomy" id="2953743"/>
    <lineage>
        <taxon>Bacteria</taxon>
        <taxon>Bacillati</taxon>
        <taxon>Actinomycetota</taxon>
        <taxon>Actinomycetes</taxon>
        <taxon>Micrococcales</taxon>
        <taxon>Dermatophilaceae</taxon>
        <taxon>Candidatus Phosphoribacter</taxon>
    </lineage>
</organism>
<proteinExistence type="predicted"/>
<evidence type="ECO:0008006" key="4">
    <source>
        <dbReference type="Google" id="ProtNLM"/>
    </source>
</evidence>
<dbReference type="EMBL" id="JADJIB010000013">
    <property type="protein sequence ID" value="MBK7274834.1"/>
    <property type="molecule type" value="Genomic_DNA"/>
</dbReference>
<accession>A0A935IRI9</accession>
<comment type="caution">
    <text evidence="2">The sequence shown here is derived from an EMBL/GenBank/DDBJ whole genome shotgun (WGS) entry which is preliminary data.</text>
</comment>
<evidence type="ECO:0000313" key="3">
    <source>
        <dbReference type="Proteomes" id="UP000726105"/>
    </source>
</evidence>
<dbReference type="Proteomes" id="UP000726105">
    <property type="component" value="Unassembled WGS sequence"/>
</dbReference>
<name>A0A935IRI9_9MICO</name>
<dbReference type="AlphaFoldDB" id="A0A935IRI9"/>
<evidence type="ECO:0000313" key="2">
    <source>
        <dbReference type="EMBL" id="MBK7274834.1"/>
    </source>
</evidence>
<sequence length="98" mass="10508">MATPRLRPVAPGERAKKDAPKTIAQAAESGSARDLLVAMRSRIAKQVDDLNTPARDLAALTKRLIEVVRDIEAIDAAHEQDGDDDAEVEDGEFDASAV</sequence>
<feature type="region of interest" description="Disordered" evidence="1">
    <location>
        <begin position="77"/>
        <end position="98"/>
    </location>
</feature>
<protein>
    <recommendedName>
        <fullName evidence="4">Terminase small subunit</fullName>
    </recommendedName>
</protein>
<gene>
    <name evidence="2" type="ORF">IPI13_17400</name>
</gene>
<reference evidence="2 3" key="1">
    <citation type="submission" date="2020-10" db="EMBL/GenBank/DDBJ databases">
        <title>Connecting structure to function with the recovery of over 1000 high-quality activated sludge metagenome-assembled genomes encoding full-length rRNA genes using long-read sequencing.</title>
        <authorList>
            <person name="Singleton C.M."/>
            <person name="Petriglieri F."/>
            <person name="Kristensen J.M."/>
            <person name="Kirkegaard R.H."/>
            <person name="Michaelsen T.Y."/>
            <person name="Andersen M.H."/>
            <person name="Karst S.M."/>
            <person name="Dueholm M.S."/>
            <person name="Nielsen P.H."/>
            <person name="Albertsen M."/>
        </authorList>
    </citation>
    <scope>NUCLEOTIDE SEQUENCE [LARGE SCALE GENOMIC DNA]</scope>
    <source>
        <strain evidence="2">Ega_18-Q3-R5-49_MAXAC.001</strain>
    </source>
</reference>
<feature type="compositionally biased region" description="Acidic residues" evidence="1">
    <location>
        <begin position="81"/>
        <end position="98"/>
    </location>
</feature>
<feature type="region of interest" description="Disordered" evidence="1">
    <location>
        <begin position="1"/>
        <end position="30"/>
    </location>
</feature>